<dbReference type="GO" id="GO:0035999">
    <property type="term" value="P:tetrahydrofolate interconversion"/>
    <property type="evidence" value="ECO:0007669"/>
    <property type="project" value="TreeGrafter"/>
</dbReference>
<dbReference type="SUPFAM" id="SSF100950">
    <property type="entry name" value="NagB/RpiA/CoA transferase-like"/>
    <property type="match status" value="1"/>
</dbReference>
<name>A0A1E8CNS4_9GAMM</name>
<dbReference type="GO" id="GO:0009396">
    <property type="term" value="P:folic acid-containing compound biosynthetic process"/>
    <property type="evidence" value="ECO:0007669"/>
    <property type="project" value="TreeGrafter"/>
</dbReference>
<evidence type="ECO:0000256" key="2">
    <source>
        <dbReference type="ARBA" id="ARBA00022741"/>
    </source>
</evidence>
<dbReference type="GO" id="GO:0030272">
    <property type="term" value="F:5-formyltetrahydrofolate cyclo-ligase activity"/>
    <property type="evidence" value="ECO:0007669"/>
    <property type="project" value="UniProtKB-EC"/>
</dbReference>
<keyword evidence="6" id="KW-0436">Ligase</keyword>
<accession>A0A1E8CNS4</accession>
<dbReference type="NCBIfam" id="TIGR02727">
    <property type="entry name" value="MTHFS_bact"/>
    <property type="match status" value="1"/>
</dbReference>
<keyword evidence="5" id="KW-0460">Magnesium</keyword>
<dbReference type="Pfam" id="PF01812">
    <property type="entry name" value="5-FTHF_cyc-lig"/>
    <property type="match status" value="1"/>
</dbReference>
<organism evidence="6 7">
    <name type="scientific">Pseudohongiella acticola</name>
    <dbReference type="NCBI Taxonomy" id="1524254"/>
    <lineage>
        <taxon>Bacteria</taxon>
        <taxon>Pseudomonadati</taxon>
        <taxon>Pseudomonadota</taxon>
        <taxon>Gammaproteobacteria</taxon>
        <taxon>Pseudomonadales</taxon>
        <taxon>Pseudohongiellaceae</taxon>
        <taxon>Pseudohongiella</taxon>
    </lineage>
</organism>
<proteinExistence type="inferred from homology"/>
<dbReference type="EC" id="6.3.3.2" evidence="5"/>
<gene>
    <name evidence="6" type="ORF">PHACT_09720</name>
</gene>
<dbReference type="InterPro" id="IPR002698">
    <property type="entry name" value="FTHF_cligase"/>
</dbReference>
<dbReference type="PANTHER" id="PTHR23407">
    <property type="entry name" value="ATPASE INHIBITOR/5-FORMYLTETRAHYDROFOLATE CYCLO-LIGASE"/>
    <property type="match status" value="1"/>
</dbReference>
<dbReference type="Gene3D" id="3.40.50.10420">
    <property type="entry name" value="NagB/RpiA/CoA transferase-like"/>
    <property type="match status" value="1"/>
</dbReference>
<reference evidence="7" key="1">
    <citation type="submission" date="2016-07" db="EMBL/GenBank/DDBJ databases">
        <authorList>
            <person name="Florea S."/>
            <person name="Webb J.S."/>
            <person name="Jaromczyk J."/>
            <person name="Schardl C.L."/>
        </authorList>
    </citation>
    <scope>NUCLEOTIDE SEQUENCE [LARGE SCALE GENOMIC DNA]</scope>
    <source>
        <strain evidence="7">KCTC 42131</strain>
    </source>
</reference>
<keyword evidence="5" id="KW-0479">Metal-binding</keyword>
<dbReference type="PANTHER" id="PTHR23407:SF1">
    <property type="entry name" value="5-FORMYLTETRAHYDROFOLATE CYCLO-LIGASE"/>
    <property type="match status" value="1"/>
</dbReference>
<evidence type="ECO:0000256" key="3">
    <source>
        <dbReference type="ARBA" id="ARBA00022840"/>
    </source>
</evidence>
<dbReference type="Proteomes" id="UP000175669">
    <property type="component" value="Unassembled WGS sequence"/>
</dbReference>
<sequence>MPQQSPETRKALRQRLRRARRQLSFSEQRHAALGLTRQLRHTGLWQGARHIAFYQAVDGEIVTLPALRLAWQQGKACYLPVLHPIKDDHMVFVRIWPGSRLAYNRWGIPEPKAALKHSVSPRRLDLVLLPLVGFDEAGNRIGMGKGFYDRTFAFRRGKCRRPALTGLGHECQKVAEGIAPSAWDVPLDALATPRRYKSIKNRKAL</sequence>
<dbReference type="GO" id="GO:0046872">
    <property type="term" value="F:metal ion binding"/>
    <property type="evidence" value="ECO:0007669"/>
    <property type="project" value="UniProtKB-KW"/>
</dbReference>
<dbReference type="PIRSF" id="PIRSF006806">
    <property type="entry name" value="FTHF_cligase"/>
    <property type="match status" value="1"/>
</dbReference>
<dbReference type="EMBL" id="MASR01000001">
    <property type="protein sequence ID" value="OFE14063.1"/>
    <property type="molecule type" value="Genomic_DNA"/>
</dbReference>
<keyword evidence="7" id="KW-1185">Reference proteome</keyword>
<dbReference type="OrthoDB" id="9801938at2"/>
<dbReference type="InterPro" id="IPR037171">
    <property type="entry name" value="NagB/RpiA_transferase-like"/>
</dbReference>
<keyword evidence="2 4" id="KW-0547">Nucleotide-binding</keyword>
<comment type="caution">
    <text evidence="6">The sequence shown here is derived from an EMBL/GenBank/DDBJ whole genome shotgun (WGS) entry which is preliminary data.</text>
</comment>
<evidence type="ECO:0000313" key="6">
    <source>
        <dbReference type="EMBL" id="OFE14063.1"/>
    </source>
</evidence>
<evidence type="ECO:0000256" key="1">
    <source>
        <dbReference type="ARBA" id="ARBA00010638"/>
    </source>
</evidence>
<dbReference type="InterPro" id="IPR024185">
    <property type="entry name" value="FTHF_cligase-like_sf"/>
</dbReference>
<dbReference type="STRING" id="1524254.PHACT_09720"/>
<dbReference type="AlphaFoldDB" id="A0A1E8CNS4"/>
<comment type="cofactor">
    <cofactor evidence="5">
        <name>Mg(2+)</name>
        <dbReference type="ChEBI" id="CHEBI:18420"/>
    </cofactor>
</comment>
<evidence type="ECO:0000256" key="5">
    <source>
        <dbReference type="RuleBase" id="RU361279"/>
    </source>
</evidence>
<dbReference type="GO" id="GO:0005524">
    <property type="term" value="F:ATP binding"/>
    <property type="evidence" value="ECO:0007669"/>
    <property type="project" value="UniProtKB-KW"/>
</dbReference>
<evidence type="ECO:0000313" key="7">
    <source>
        <dbReference type="Proteomes" id="UP000175669"/>
    </source>
</evidence>
<comment type="similarity">
    <text evidence="1 5">Belongs to the 5-formyltetrahydrofolate cyclo-ligase family.</text>
</comment>
<feature type="binding site" evidence="4">
    <location>
        <position position="60"/>
    </location>
    <ligand>
        <name>substrate</name>
    </ligand>
</feature>
<comment type="catalytic activity">
    <reaction evidence="5">
        <text>(6S)-5-formyl-5,6,7,8-tetrahydrofolate + ATP = (6R)-5,10-methenyltetrahydrofolate + ADP + phosphate</text>
        <dbReference type="Rhea" id="RHEA:10488"/>
        <dbReference type="ChEBI" id="CHEBI:30616"/>
        <dbReference type="ChEBI" id="CHEBI:43474"/>
        <dbReference type="ChEBI" id="CHEBI:57455"/>
        <dbReference type="ChEBI" id="CHEBI:57457"/>
        <dbReference type="ChEBI" id="CHEBI:456216"/>
        <dbReference type="EC" id="6.3.3.2"/>
    </reaction>
</comment>
<evidence type="ECO:0000256" key="4">
    <source>
        <dbReference type="PIRSR" id="PIRSR006806-1"/>
    </source>
</evidence>
<feature type="binding site" evidence="4">
    <location>
        <begin position="140"/>
        <end position="148"/>
    </location>
    <ligand>
        <name>ATP</name>
        <dbReference type="ChEBI" id="CHEBI:30616"/>
    </ligand>
</feature>
<protein>
    <recommendedName>
        <fullName evidence="5">5-formyltetrahydrofolate cyclo-ligase</fullName>
        <ecNumber evidence="5">6.3.3.2</ecNumber>
    </recommendedName>
</protein>
<keyword evidence="3 4" id="KW-0067">ATP-binding</keyword>
<feature type="binding site" evidence="4">
    <location>
        <begin position="9"/>
        <end position="13"/>
    </location>
    <ligand>
        <name>ATP</name>
        <dbReference type="ChEBI" id="CHEBI:30616"/>
    </ligand>
</feature>